<evidence type="ECO:0000313" key="2">
    <source>
        <dbReference type="EMBL" id="KAL2499499.1"/>
    </source>
</evidence>
<organism evidence="2 3">
    <name type="scientific">Abeliophyllum distichum</name>
    <dbReference type="NCBI Taxonomy" id="126358"/>
    <lineage>
        <taxon>Eukaryota</taxon>
        <taxon>Viridiplantae</taxon>
        <taxon>Streptophyta</taxon>
        <taxon>Embryophyta</taxon>
        <taxon>Tracheophyta</taxon>
        <taxon>Spermatophyta</taxon>
        <taxon>Magnoliopsida</taxon>
        <taxon>eudicotyledons</taxon>
        <taxon>Gunneridae</taxon>
        <taxon>Pentapetalae</taxon>
        <taxon>asterids</taxon>
        <taxon>lamiids</taxon>
        <taxon>Lamiales</taxon>
        <taxon>Oleaceae</taxon>
        <taxon>Forsythieae</taxon>
        <taxon>Abeliophyllum</taxon>
    </lineage>
</organism>
<dbReference type="SUPFAM" id="SSF55961">
    <property type="entry name" value="Bet v1-like"/>
    <property type="match status" value="1"/>
</dbReference>
<dbReference type="InterPro" id="IPR051761">
    <property type="entry name" value="MLP-like_ligand-binding"/>
</dbReference>
<accession>A0ABD1SH27</accession>
<sequence>MSQKLEATTEILSSADKFYGFFRNSMSDLANIFPAGFKSVQVIEGVEGSVGAVLFYSIVVGAISQSVKLRTEAINDAERSVTYKALEGDVLQLYKSYQFTLTVSNGSVKWTIEYEKALPLVPPPEIYMAFAFATTKAVDAYLLLSQ</sequence>
<dbReference type="InterPro" id="IPR000916">
    <property type="entry name" value="Bet_v_I/MLP"/>
</dbReference>
<dbReference type="CDD" id="cd07816">
    <property type="entry name" value="Bet_v1-like"/>
    <property type="match status" value="1"/>
</dbReference>
<protein>
    <submittedName>
        <fullName evidence="2">MLP-like protein</fullName>
    </submittedName>
</protein>
<feature type="domain" description="Bet v I/Major latex protein" evidence="1">
    <location>
        <begin position="1"/>
        <end position="145"/>
    </location>
</feature>
<dbReference type="Pfam" id="PF00407">
    <property type="entry name" value="Bet_v_1"/>
    <property type="match status" value="1"/>
</dbReference>
<dbReference type="Proteomes" id="UP001604336">
    <property type="component" value="Unassembled WGS sequence"/>
</dbReference>
<proteinExistence type="predicted"/>
<dbReference type="SMART" id="SM01037">
    <property type="entry name" value="Bet_v_1"/>
    <property type="match status" value="1"/>
</dbReference>
<keyword evidence="3" id="KW-1185">Reference proteome</keyword>
<name>A0ABD1SH27_9LAMI</name>
<gene>
    <name evidence="2" type="ORF">Adt_25049</name>
</gene>
<dbReference type="EMBL" id="JBFOLK010000007">
    <property type="protein sequence ID" value="KAL2499499.1"/>
    <property type="molecule type" value="Genomic_DNA"/>
</dbReference>
<evidence type="ECO:0000259" key="1">
    <source>
        <dbReference type="SMART" id="SM01037"/>
    </source>
</evidence>
<reference evidence="3" key="1">
    <citation type="submission" date="2024-07" db="EMBL/GenBank/DDBJ databases">
        <title>Two chromosome-level genome assemblies of Korean endemic species Abeliophyllum distichum and Forsythia ovata (Oleaceae).</title>
        <authorList>
            <person name="Jang H."/>
        </authorList>
    </citation>
    <scope>NUCLEOTIDE SEQUENCE [LARGE SCALE GENOMIC DNA]</scope>
</reference>
<dbReference type="AlphaFoldDB" id="A0ABD1SH27"/>
<dbReference type="InterPro" id="IPR023393">
    <property type="entry name" value="START-like_dom_sf"/>
</dbReference>
<evidence type="ECO:0000313" key="3">
    <source>
        <dbReference type="Proteomes" id="UP001604336"/>
    </source>
</evidence>
<dbReference type="Gene3D" id="3.30.530.20">
    <property type="match status" value="1"/>
</dbReference>
<comment type="caution">
    <text evidence="2">The sequence shown here is derived from an EMBL/GenBank/DDBJ whole genome shotgun (WGS) entry which is preliminary data.</text>
</comment>
<dbReference type="PANTHER" id="PTHR31907">
    <property type="entry name" value="MLP-LIKE PROTEIN 423"/>
    <property type="match status" value="1"/>
</dbReference>